<accession>A0A8S5UUE1</accession>
<reference evidence="1" key="1">
    <citation type="journal article" date="2021" name="Proc. Natl. Acad. Sci. U.S.A.">
        <title>A Catalog of Tens of Thousands of Viruses from Human Metagenomes Reveals Hidden Associations with Chronic Diseases.</title>
        <authorList>
            <person name="Tisza M.J."/>
            <person name="Buck C.B."/>
        </authorList>
    </citation>
    <scope>NUCLEOTIDE SEQUENCE</scope>
    <source>
        <strain evidence="1">CtIpM11</strain>
    </source>
</reference>
<sequence>MENQEYYFDVSYQRSKDGPVGMIYLPDIGSVMEWMQKNGESIHFALLLKMPGNADGLVDREV</sequence>
<name>A0A8S5UUE1_9CAUD</name>
<dbReference type="EMBL" id="BK016142">
    <property type="protein sequence ID" value="DAF98093.1"/>
    <property type="molecule type" value="Genomic_DNA"/>
</dbReference>
<protein>
    <submittedName>
        <fullName evidence="1">Uncharacterized protein</fullName>
    </submittedName>
</protein>
<evidence type="ECO:0000313" key="1">
    <source>
        <dbReference type="EMBL" id="DAF98093.1"/>
    </source>
</evidence>
<proteinExistence type="predicted"/>
<organism evidence="1">
    <name type="scientific">Podoviridae sp. ctIpM11</name>
    <dbReference type="NCBI Taxonomy" id="2825240"/>
    <lineage>
        <taxon>Viruses</taxon>
        <taxon>Duplodnaviria</taxon>
        <taxon>Heunggongvirae</taxon>
        <taxon>Uroviricota</taxon>
        <taxon>Caudoviricetes</taxon>
    </lineage>
</organism>